<dbReference type="InterPro" id="IPR052893">
    <property type="entry name" value="TCS_response_regulator"/>
</dbReference>
<accession>A0A5C1AQ39</accession>
<dbReference type="InterPro" id="IPR011006">
    <property type="entry name" value="CheY-like_superfamily"/>
</dbReference>
<dbReference type="PANTHER" id="PTHR44520">
    <property type="entry name" value="RESPONSE REGULATOR RCP1-RELATED"/>
    <property type="match status" value="1"/>
</dbReference>
<dbReference type="CDD" id="cd17557">
    <property type="entry name" value="REC_Rcp-like"/>
    <property type="match status" value="1"/>
</dbReference>
<dbReference type="RefSeq" id="WP_149114986.1">
    <property type="nucleotide sequence ID" value="NZ_CP042425.1"/>
</dbReference>
<dbReference type="EMBL" id="CP042425">
    <property type="protein sequence ID" value="QEL20725.1"/>
    <property type="molecule type" value="Genomic_DNA"/>
</dbReference>
<gene>
    <name evidence="3" type="ORF">PX52LOC_07834</name>
</gene>
<dbReference type="PROSITE" id="PS50110">
    <property type="entry name" value="RESPONSE_REGULATORY"/>
    <property type="match status" value="1"/>
</dbReference>
<protein>
    <submittedName>
        <fullName evidence="3">Response regulator</fullName>
    </submittedName>
</protein>
<evidence type="ECO:0000313" key="3">
    <source>
        <dbReference type="EMBL" id="QEL20725.1"/>
    </source>
</evidence>
<dbReference type="SUPFAM" id="SSF52172">
    <property type="entry name" value="CheY-like"/>
    <property type="match status" value="1"/>
</dbReference>
<feature type="domain" description="Response regulatory" evidence="2">
    <location>
        <begin position="7"/>
        <end position="134"/>
    </location>
</feature>
<dbReference type="KEGG" id="lrs:PX52LOC_07834"/>
<reference evidence="4" key="1">
    <citation type="submission" date="2019-08" db="EMBL/GenBank/DDBJ databases">
        <title>Limnoglobus roseus gen. nov., sp. nov., a novel freshwater planctomycete with a giant genome from the family Gemmataceae.</title>
        <authorList>
            <person name="Kulichevskaya I.S."/>
            <person name="Naumoff D.G."/>
            <person name="Miroshnikov K."/>
            <person name="Ivanova A."/>
            <person name="Philippov D.A."/>
            <person name="Hakobyan A."/>
            <person name="Rijpstra I.C."/>
            <person name="Sinninghe Damste J.S."/>
            <person name="Liesack W."/>
            <person name="Dedysh S.N."/>
        </authorList>
    </citation>
    <scope>NUCLEOTIDE SEQUENCE [LARGE SCALE GENOMIC DNA]</scope>
    <source>
        <strain evidence="4">PX52</strain>
    </source>
</reference>
<keyword evidence="1" id="KW-0597">Phosphoprotein</keyword>
<name>A0A5C1AQ39_9BACT</name>
<dbReference type="Pfam" id="PF00072">
    <property type="entry name" value="Response_reg"/>
    <property type="match status" value="1"/>
</dbReference>
<dbReference type="SMART" id="SM00448">
    <property type="entry name" value="REC"/>
    <property type="match status" value="1"/>
</dbReference>
<dbReference type="PANTHER" id="PTHR44520:SF1">
    <property type="entry name" value="TWO-COMPONENT SYSTEM REGULATORY PROTEIN"/>
    <property type="match status" value="1"/>
</dbReference>
<feature type="modified residue" description="4-aspartylphosphate" evidence="1">
    <location>
        <position position="67"/>
    </location>
</feature>
<dbReference type="Proteomes" id="UP000324974">
    <property type="component" value="Chromosome"/>
</dbReference>
<keyword evidence="4" id="KW-1185">Reference proteome</keyword>
<dbReference type="OrthoDB" id="195863at2"/>
<organism evidence="3 4">
    <name type="scientific">Limnoglobus roseus</name>
    <dbReference type="NCBI Taxonomy" id="2598579"/>
    <lineage>
        <taxon>Bacteria</taxon>
        <taxon>Pseudomonadati</taxon>
        <taxon>Planctomycetota</taxon>
        <taxon>Planctomycetia</taxon>
        <taxon>Gemmatales</taxon>
        <taxon>Gemmataceae</taxon>
        <taxon>Limnoglobus</taxon>
    </lineage>
</organism>
<evidence type="ECO:0000313" key="4">
    <source>
        <dbReference type="Proteomes" id="UP000324974"/>
    </source>
</evidence>
<evidence type="ECO:0000256" key="1">
    <source>
        <dbReference type="PROSITE-ProRule" id="PRU00169"/>
    </source>
</evidence>
<sequence length="146" mass="16322">MLTPALEVLLAEDNPSDLKLALHAFRKYHVANTVHVVRDGAEVLEFLFRTGRYADRPAGVPNLVLLDLKLPLVDGTEVIRRLKGDARTRSIPLVVMTSSREDKDLAACYALGVNSYIVKPVDFEQFGEVVRHLGFYWLLINQPPPG</sequence>
<dbReference type="InterPro" id="IPR001789">
    <property type="entry name" value="Sig_transdc_resp-reg_receiver"/>
</dbReference>
<dbReference type="Gene3D" id="3.40.50.2300">
    <property type="match status" value="1"/>
</dbReference>
<evidence type="ECO:0000259" key="2">
    <source>
        <dbReference type="PROSITE" id="PS50110"/>
    </source>
</evidence>
<dbReference type="AlphaFoldDB" id="A0A5C1AQ39"/>
<proteinExistence type="predicted"/>
<dbReference type="GO" id="GO:0000160">
    <property type="term" value="P:phosphorelay signal transduction system"/>
    <property type="evidence" value="ECO:0007669"/>
    <property type="project" value="InterPro"/>
</dbReference>